<evidence type="ECO:0000313" key="1">
    <source>
        <dbReference type="EMBL" id="QJB21905.1"/>
    </source>
</evidence>
<accession>A0A858NPS1</accession>
<dbReference type="GO" id="GO:0005198">
    <property type="term" value="F:structural molecule activity"/>
    <property type="evidence" value="ECO:0007669"/>
    <property type="project" value="InterPro"/>
</dbReference>
<dbReference type="InterPro" id="IPR006429">
    <property type="entry name" value="Phage_lambda_portal"/>
</dbReference>
<dbReference type="EMBL" id="MT161383">
    <property type="protein sequence ID" value="QJB21905.1"/>
    <property type="molecule type" value="Genomic_DNA"/>
</dbReference>
<dbReference type="Proteomes" id="UP000671940">
    <property type="component" value="Segment"/>
</dbReference>
<dbReference type="NCBIfam" id="TIGR01539">
    <property type="entry name" value="portal_lambda"/>
    <property type="match status" value="1"/>
</dbReference>
<keyword evidence="2" id="KW-1185">Reference proteome</keyword>
<dbReference type="GO" id="GO:0019068">
    <property type="term" value="P:virion assembly"/>
    <property type="evidence" value="ECO:0007669"/>
    <property type="project" value="InterPro"/>
</dbReference>
<organism evidence="1 2">
    <name type="scientific">Xanthomonas phage FoX3</name>
    <dbReference type="NCBI Taxonomy" id="2723899"/>
    <lineage>
        <taxon>Viruses</taxon>
        <taxon>Duplodnaviria</taxon>
        <taxon>Heunggongvirae</taxon>
        <taxon>Uroviricota</taxon>
        <taxon>Caudoviricetes</taxon>
        <taxon>Foxunavirus</taxon>
        <taxon>Foxunavirus fox3</taxon>
    </lineage>
</organism>
<sequence length="526" mass="58227">MALKLNDFLLGPGASAPAKAPAAPVRRRSFRNSVQAVTRMIFGSSDINRLTSDWTTDPLPADQIVNKHWRILVARSREQLWNNDWFKAYARLCRQNIVGSSGIVFQSKARTAAGKIDKKAKSAVERAFTDWSKRQHCDITGKRSWREIQNQCVQSCVTDGEFMLRVITGRAAGKYGFALQVLDPVRCPIDYDRASLSNGSYIRHGIEFNKYGKPVAYHFTESTAQRSSDAYSYAGRSFLRVPAEEILHGYRAEMAGQKRGLPWLSTGLFRLKQLGAFEDAAIVNARVGAAKLGVIEYAEGEGPACNDIDDSEDMMPEISGDPGTFMTLPNGAKLNKFDPTYPSGEFAVFNKQMLRGIAAGGGVSYHNLAQDLEGVNFSSIRQGTLDEREHFKELQEWLIEELAEPAFEQWFDNAMLRGLVKKDDGAALPAARTEQFAEHEFQGRRWEWIDPNADMKAAEGRKNNLLASPGGLIREGGKDPNVVWQEVGDDIKAMQAAGIPMEIIKLSMGIETPAAPPEASKANEDA</sequence>
<reference evidence="1" key="1">
    <citation type="submission" date="2020-03" db="EMBL/GenBank/DDBJ databases">
        <title>Development of an integrated pest management strategy to control Xanthomonas campestris pv. campestris using bacteriophages.</title>
        <authorList>
            <person name="Holtappels D."/>
            <person name="Lavigne R."/>
            <person name="Wagemans J."/>
        </authorList>
    </citation>
    <scope>NUCLEOTIDE SEQUENCE</scope>
</reference>
<gene>
    <name evidence="1" type="ORF">XccvBFoX3_gp05</name>
</gene>
<evidence type="ECO:0000313" key="2">
    <source>
        <dbReference type="Proteomes" id="UP000671940"/>
    </source>
</evidence>
<dbReference type="Pfam" id="PF05136">
    <property type="entry name" value="Phage_portal_2"/>
    <property type="match status" value="1"/>
</dbReference>
<name>A0A858NPS1_9CAUD</name>
<proteinExistence type="predicted"/>
<protein>
    <submittedName>
        <fullName evidence="1">Head, portal protein B</fullName>
    </submittedName>
</protein>